<gene>
    <name evidence="2" type="ORF">CINCED_3A020756</name>
</gene>
<sequence>MHGYCFVLSLAATALAVRVHSFPSTGVCLRTAVVMQDVSDCTECTIVYDGHLSSTVAPISPGDRPAGNHAIGYEDFSPATDAVTTARHNMIPVITE</sequence>
<name>A0A5E4MFZ5_9HEMI</name>
<dbReference type="AlphaFoldDB" id="A0A5E4MFZ5"/>
<keyword evidence="3" id="KW-1185">Reference proteome</keyword>
<feature type="signal peptide" evidence="1">
    <location>
        <begin position="1"/>
        <end position="16"/>
    </location>
</feature>
<evidence type="ECO:0000256" key="1">
    <source>
        <dbReference type="SAM" id="SignalP"/>
    </source>
</evidence>
<keyword evidence="1" id="KW-0732">Signal</keyword>
<evidence type="ECO:0000313" key="3">
    <source>
        <dbReference type="Proteomes" id="UP000325440"/>
    </source>
</evidence>
<proteinExistence type="predicted"/>
<organism evidence="2 3">
    <name type="scientific">Cinara cedri</name>
    <dbReference type="NCBI Taxonomy" id="506608"/>
    <lineage>
        <taxon>Eukaryota</taxon>
        <taxon>Metazoa</taxon>
        <taxon>Ecdysozoa</taxon>
        <taxon>Arthropoda</taxon>
        <taxon>Hexapoda</taxon>
        <taxon>Insecta</taxon>
        <taxon>Pterygota</taxon>
        <taxon>Neoptera</taxon>
        <taxon>Paraneoptera</taxon>
        <taxon>Hemiptera</taxon>
        <taxon>Sternorrhyncha</taxon>
        <taxon>Aphidomorpha</taxon>
        <taxon>Aphidoidea</taxon>
        <taxon>Aphididae</taxon>
        <taxon>Lachninae</taxon>
        <taxon>Cinara</taxon>
    </lineage>
</organism>
<dbReference type="Proteomes" id="UP000325440">
    <property type="component" value="Unassembled WGS sequence"/>
</dbReference>
<reference evidence="2 3" key="1">
    <citation type="submission" date="2019-08" db="EMBL/GenBank/DDBJ databases">
        <authorList>
            <person name="Alioto T."/>
            <person name="Alioto T."/>
            <person name="Gomez Garrido J."/>
        </authorList>
    </citation>
    <scope>NUCLEOTIDE SEQUENCE [LARGE SCALE GENOMIC DNA]</scope>
</reference>
<dbReference type="EMBL" id="CABPRJ010000483">
    <property type="protein sequence ID" value="VVC28741.1"/>
    <property type="molecule type" value="Genomic_DNA"/>
</dbReference>
<accession>A0A5E4MFZ5</accession>
<protein>
    <submittedName>
        <fullName evidence="2">Uncharacterized protein</fullName>
    </submittedName>
</protein>
<feature type="chain" id="PRO_5023073589" evidence="1">
    <location>
        <begin position="17"/>
        <end position="96"/>
    </location>
</feature>
<evidence type="ECO:0000313" key="2">
    <source>
        <dbReference type="EMBL" id="VVC28741.1"/>
    </source>
</evidence>